<reference evidence="3" key="1">
    <citation type="journal article" date="2020" name="mSystems">
        <title>Genome- and Community-Level Interaction Insights into Carbon Utilization and Element Cycling Functions of Hydrothermarchaeota in Hydrothermal Sediment.</title>
        <authorList>
            <person name="Zhou Z."/>
            <person name="Liu Y."/>
            <person name="Xu W."/>
            <person name="Pan J."/>
            <person name="Luo Z.H."/>
            <person name="Li M."/>
        </authorList>
    </citation>
    <scope>NUCLEOTIDE SEQUENCE [LARGE SCALE GENOMIC DNA]</scope>
    <source>
        <strain evidence="3">SpSt-1121</strain>
    </source>
</reference>
<comment type="caution">
    <text evidence="3">The sequence shown here is derived from an EMBL/GenBank/DDBJ whole genome shotgun (WGS) entry which is preliminary data.</text>
</comment>
<proteinExistence type="predicted"/>
<dbReference type="InterPro" id="IPR032466">
    <property type="entry name" value="Metal_Hydrolase"/>
</dbReference>
<dbReference type="Gene3D" id="3.20.20.140">
    <property type="entry name" value="Metal-dependent hydrolases"/>
    <property type="match status" value="1"/>
</dbReference>
<feature type="domain" description="Amidohydrolase-related" evidence="2">
    <location>
        <begin position="44"/>
        <end position="234"/>
    </location>
</feature>
<dbReference type="CDD" id="cd01292">
    <property type="entry name" value="metallo-dependent_hydrolases"/>
    <property type="match status" value="1"/>
</dbReference>
<dbReference type="SUPFAM" id="SSF51556">
    <property type="entry name" value="Metallo-dependent hydrolases"/>
    <property type="match status" value="1"/>
</dbReference>
<keyword evidence="1" id="KW-0456">Lyase</keyword>
<dbReference type="AlphaFoldDB" id="A0A7C5XKD9"/>
<dbReference type="PANTHER" id="PTHR21240">
    <property type="entry name" value="2-AMINO-3-CARBOXYLMUCONATE-6-SEMIALDEHYDE DECARBOXYLASE"/>
    <property type="match status" value="1"/>
</dbReference>
<dbReference type="GO" id="GO:0016831">
    <property type="term" value="F:carboxy-lyase activity"/>
    <property type="evidence" value="ECO:0007669"/>
    <property type="project" value="InterPro"/>
</dbReference>
<dbReference type="GO" id="GO:0016787">
    <property type="term" value="F:hydrolase activity"/>
    <property type="evidence" value="ECO:0007669"/>
    <property type="project" value="UniProtKB-KW"/>
</dbReference>
<evidence type="ECO:0000313" key="3">
    <source>
        <dbReference type="EMBL" id="HHP81682.1"/>
    </source>
</evidence>
<dbReference type="EMBL" id="DRZI01000142">
    <property type="protein sequence ID" value="HHP81682.1"/>
    <property type="molecule type" value="Genomic_DNA"/>
</dbReference>
<dbReference type="InterPro" id="IPR006680">
    <property type="entry name" value="Amidohydro-rel"/>
</dbReference>
<dbReference type="InterPro" id="IPR032465">
    <property type="entry name" value="ACMSD"/>
</dbReference>
<organism evidence="3">
    <name type="scientific">Ignisphaera aggregans</name>
    <dbReference type="NCBI Taxonomy" id="334771"/>
    <lineage>
        <taxon>Archaea</taxon>
        <taxon>Thermoproteota</taxon>
        <taxon>Thermoprotei</taxon>
        <taxon>Desulfurococcales</taxon>
        <taxon>Desulfurococcaceae</taxon>
        <taxon>Ignisphaera</taxon>
    </lineage>
</organism>
<accession>A0A7C5XKD9</accession>
<gene>
    <name evidence="3" type="ORF">ENM84_03365</name>
</gene>
<evidence type="ECO:0000259" key="2">
    <source>
        <dbReference type="Pfam" id="PF04909"/>
    </source>
</evidence>
<protein>
    <submittedName>
        <fullName evidence="3">Amidohydrolase</fullName>
    </submittedName>
</protein>
<name>A0A7C5XKD9_9CREN</name>
<keyword evidence="3" id="KW-0378">Hydrolase</keyword>
<dbReference type="Pfam" id="PF04909">
    <property type="entry name" value="Amidohydro_2"/>
    <property type="match status" value="1"/>
</dbReference>
<evidence type="ECO:0000256" key="1">
    <source>
        <dbReference type="ARBA" id="ARBA00023239"/>
    </source>
</evidence>
<sequence length="235" mass="26700">MIIDVHTHLMGSVESLLDTELRLGISKIFLMPYKALFRKEIMPDNLQVINAAKKYPDKIIPFVTIDPWQQEEAEKQLKELISLGAKGLKLHPLTQGLPAHSELYHTLIEVAEKHDIIVQFHTGSPIYSQPLQILELALTYTKTKFILAHMGLGMLWQDAIRAAKRAENIYLDTAGQRFIPVIKYAVKELGSERILFGSDAPFLSPEIELKKIYRLSLSKRDLENILCNNASTLLK</sequence>